<gene>
    <name evidence="1" type="ORF">PBRASI_LOCUS815</name>
</gene>
<evidence type="ECO:0000313" key="2">
    <source>
        <dbReference type="Proteomes" id="UP000789739"/>
    </source>
</evidence>
<accession>A0A9N8VYP1</accession>
<comment type="caution">
    <text evidence="1">The sequence shown here is derived from an EMBL/GenBank/DDBJ whole genome shotgun (WGS) entry which is preliminary data.</text>
</comment>
<protein>
    <submittedName>
        <fullName evidence="1">5956_t:CDS:1</fullName>
    </submittedName>
</protein>
<proteinExistence type="predicted"/>
<sequence length="154" mass="17389">MCDAVGAWVEEMFDKNTDGKRNYYYGFVAHFRRGMTLYQPIRNIRVRFAWTILWRVITWPYDGTGCRITETNGFYIFQCLIASSSEERAAVSSKTLLKGVAPVAGKRPSCPPAVMREHGFGITNIPTSWFTLNVNEKARTGGGVAYPTPPHFRA</sequence>
<reference evidence="1" key="1">
    <citation type="submission" date="2021-06" db="EMBL/GenBank/DDBJ databases">
        <authorList>
            <person name="Kallberg Y."/>
            <person name="Tangrot J."/>
            <person name="Rosling A."/>
        </authorList>
    </citation>
    <scope>NUCLEOTIDE SEQUENCE</scope>
    <source>
        <strain evidence="1">BR232B</strain>
    </source>
</reference>
<dbReference type="EMBL" id="CAJVPI010000045">
    <property type="protein sequence ID" value="CAG8465623.1"/>
    <property type="molecule type" value="Genomic_DNA"/>
</dbReference>
<name>A0A9N8VYP1_9GLOM</name>
<keyword evidence="2" id="KW-1185">Reference proteome</keyword>
<organism evidence="1 2">
    <name type="scientific">Paraglomus brasilianum</name>
    <dbReference type="NCBI Taxonomy" id="144538"/>
    <lineage>
        <taxon>Eukaryota</taxon>
        <taxon>Fungi</taxon>
        <taxon>Fungi incertae sedis</taxon>
        <taxon>Mucoromycota</taxon>
        <taxon>Glomeromycotina</taxon>
        <taxon>Glomeromycetes</taxon>
        <taxon>Paraglomerales</taxon>
        <taxon>Paraglomeraceae</taxon>
        <taxon>Paraglomus</taxon>
    </lineage>
</organism>
<dbReference type="AlphaFoldDB" id="A0A9N8VYP1"/>
<dbReference type="Proteomes" id="UP000789739">
    <property type="component" value="Unassembled WGS sequence"/>
</dbReference>
<evidence type="ECO:0000313" key="1">
    <source>
        <dbReference type="EMBL" id="CAG8465623.1"/>
    </source>
</evidence>